<evidence type="ECO:0000256" key="1">
    <source>
        <dbReference type="PROSITE-ProRule" id="PRU01076"/>
    </source>
</evidence>
<dbReference type="EMBL" id="CP004387">
    <property type="protein sequence ID" value="AJD48273.1"/>
    <property type="molecule type" value="Genomic_DNA"/>
</dbReference>
<evidence type="ECO:0000313" key="3">
    <source>
        <dbReference type="EMBL" id="AJD48273.1"/>
    </source>
</evidence>
<dbReference type="Pfam" id="PF04014">
    <property type="entry name" value="MazE_antitoxin"/>
    <property type="match status" value="1"/>
</dbReference>
<keyword evidence="1" id="KW-0238">DNA-binding</keyword>
<dbReference type="InterPro" id="IPR007159">
    <property type="entry name" value="SpoVT-AbrB_dom"/>
</dbReference>
<proteinExistence type="predicted"/>
<protein>
    <submittedName>
        <fullName evidence="3">AbrB family transcriptional regulator</fullName>
    </submittedName>
</protein>
<dbReference type="GO" id="GO:0003677">
    <property type="term" value="F:DNA binding"/>
    <property type="evidence" value="ECO:0007669"/>
    <property type="project" value="UniProtKB-UniRule"/>
</dbReference>
<keyword evidence="4" id="KW-1185">Reference proteome</keyword>
<dbReference type="Gene3D" id="2.10.260.10">
    <property type="match status" value="1"/>
</dbReference>
<reference evidence="3 4" key="1">
    <citation type="journal article" date="2012" name="J. Bacteriol.">
        <title>Genome sequence of an alkane-degrading bacterium, Alcanivorax pacificus type strain W11-5, isolated from deep sea sediment.</title>
        <authorList>
            <person name="Lai Q."/>
            <person name="Shao Z."/>
        </authorList>
    </citation>
    <scope>NUCLEOTIDE SEQUENCE [LARGE SCALE GENOMIC DNA]</scope>
    <source>
        <strain evidence="3 4">W11-5</strain>
    </source>
</reference>
<dbReference type="OrthoDB" id="9795766at2"/>
<organism evidence="3 4">
    <name type="scientific">Isoalcanivorax pacificus W11-5</name>
    <dbReference type="NCBI Taxonomy" id="391936"/>
    <lineage>
        <taxon>Bacteria</taxon>
        <taxon>Pseudomonadati</taxon>
        <taxon>Pseudomonadota</taxon>
        <taxon>Gammaproteobacteria</taxon>
        <taxon>Oceanospirillales</taxon>
        <taxon>Alcanivoracaceae</taxon>
        <taxon>Isoalcanivorax</taxon>
    </lineage>
</organism>
<name>A0A0B4XP68_9GAMM</name>
<dbReference type="PROSITE" id="PS51740">
    <property type="entry name" value="SPOVT_ABRB"/>
    <property type="match status" value="1"/>
</dbReference>
<feature type="domain" description="SpoVT-AbrB" evidence="2">
    <location>
        <begin position="3"/>
        <end position="48"/>
    </location>
</feature>
<evidence type="ECO:0000313" key="4">
    <source>
        <dbReference type="Proteomes" id="UP000006764"/>
    </source>
</evidence>
<dbReference type="InterPro" id="IPR037914">
    <property type="entry name" value="SpoVT-AbrB_sf"/>
</dbReference>
<dbReference type="KEGG" id="apac:S7S_09305"/>
<gene>
    <name evidence="3" type="ORF">S7S_09305</name>
</gene>
<evidence type="ECO:0000259" key="2">
    <source>
        <dbReference type="PROSITE" id="PS51740"/>
    </source>
</evidence>
<dbReference type="RefSeq" id="WP_008737785.1">
    <property type="nucleotide sequence ID" value="NZ_CP004387.1"/>
</dbReference>
<dbReference type="Proteomes" id="UP000006764">
    <property type="component" value="Chromosome"/>
</dbReference>
<dbReference type="AlphaFoldDB" id="A0A0B4XP68"/>
<accession>A0A0B4XP68</accession>
<sequence>MAETEVSISTKGQVVIPKALRDAMHWKAGQKLVIEQVGSRVVIREKPTAKKHSIREVAGMLSEYAKGRPPTESEMSEAIGRGIADEYRKSMK</sequence>
<dbReference type="HOGENOM" id="CLU_158484_8_0_6"/>
<dbReference type="SUPFAM" id="SSF89447">
    <property type="entry name" value="AbrB/MazE/MraZ-like"/>
    <property type="match status" value="1"/>
</dbReference>
<dbReference type="NCBIfam" id="TIGR01439">
    <property type="entry name" value="lp_hng_hel_AbrB"/>
    <property type="match status" value="1"/>
</dbReference>
<dbReference type="STRING" id="391936.S7S_09305"/>
<dbReference type="SMART" id="SM00966">
    <property type="entry name" value="SpoVT_AbrB"/>
    <property type="match status" value="1"/>
</dbReference>